<gene>
    <name evidence="4" type="ORF">IAA81_10500</name>
</gene>
<dbReference type="AlphaFoldDB" id="A0A9D9HRQ8"/>
<feature type="compositionally biased region" description="Basic residues" evidence="2">
    <location>
        <begin position="29"/>
        <end position="38"/>
    </location>
</feature>
<dbReference type="EMBL" id="JADIMM010000117">
    <property type="protein sequence ID" value="MBO8458633.1"/>
    <property type="molecule type" value="Genomic_DNA"/>
</dbReference>
<feature type="compositionally biased region" description="Polar residues" evidence="2">
    <location>
        <begin position="1"/>
        <end position="10"/>
    </location>
</feature>
<evidence type="ECO:0000256" key="2">
    <source>
        <dbReference type="SAM" id="MobiDB-lite"/>
    </source>
</evidence>
<organism evidence="4 5">
    <name type="scientific">Candidatus Gallitreponema excrementavium</name>
    <dbReference type="NCBI Taxonomy" id="2840840"/>
    <lineage>
        <taxon>Bacteria</taxon>
        <taxon>Pseudomonadati</taxon>
        <taxon>Spirochaetota</taxon>
        <taxon>Spirochaetia</taxon>
        <taxon>Spirochaetales</taxon>
        <taxon>Candidatus Gallitreponema</taxon>
    </lineage>
</organism>
<sequence>MSELKNNNSGGKEILEKKEKKDSGTPSKKEKKTKSKKFKIPSLFKKKYRVKKFEKKILKKLYVPGDRNFVAENFNYTELSEPEKKDKKTRVFFTGKALKTKSDENRLKQLSKEIKKQHGTVKLLPLGLFLLVCIGIFGFFLIFGNLIVEKVLVSSLEGIFGAKAEVSNVRLSLPSSLLKLDRITVANKDAPMYNLFEVEGVKLEFNLLELSRKKVDIEDFTISGIQWGTKRTVSGALPEKEQKKIEKKASTPPAFVVELTDKIKEEALASLNTLNESFNPKLKLEKTLAELESPGQIEKLELTGTEIAGRWSKTVSETEEEILTFVQEARELGDTDFNKLNFEDPEVSISELRKLLEKVAVVKKQGASLQERALKIKTDFESDVATVKAEISNTQTVFNADKKRILDACAIVNNYNLDSISSILSETASVMVGNLLGKWEPLVSKVSSFVIQNLKNKDSKPVKETKKNVIARSKGRTFSFGMNNKPSFLLENAFFSVGSDPEKDSGSNLYTMLSVKDISSDASLWGKPASALCFVYVNGMEFSGEGTADFSDSSAVPVLIKADCGKIPVDFSIPGMEFISGLKGNLNGNFNVSFDNTGKWTLDFRGTVSQAVLSSGDLGESFFIDLYKQVLAGITTVDLNVIITGYQTDISSMSVKSDTDKQLVSGVKSVLNSELEKISASMREYGEDYIRSLEVKLEEPLSKINEYTGKIQELSSKLSDSEKLLEDLSEKIQAKIEEETKKAASGILDKIQVPEEVKKLEGLKNLRIPGL</sequence>
<feature type="coiled-coil region" evidence="1">
    <location>
        <begin position="704"/>
        <end position="742"/>
    </location>
</feature>
<protein>
    <submittedName>
        <fullName evidence="4">TIGR03545 family protein</fullName>
    </submittedName>
</protein>
<feature type="compositionally biased region" description="Basic and acidic residues" evidence="2">
    <location>
        <begin position="13"/>
        <end position="23"/>
    </location>
</feature>
<evidence type="ECO:0000256" key="3">
    <source>
        <dbReference type="SAM" id="Phobius"/>
    </source>
</evidence>
<keyword evidence="3" id="KW-1133">Transmembrane helix</keyword>
<evidence type="ECO:0000313" key="5">
    <source>
        <dbReference type="Proteomes" id="UP000823638"/>
    </source>
</evidence>
<evidence type="ECO:0000313" key="4">
    <source>
        <dbReference type="EMBL" id="MBO8458633.1"/>
    </source>
</evidence>
<accession>A0A9D9HRQ8</accession>
<reference evidence="4" key="1">
    <citation type="submission" date="2020-10" db="EMBL/GenBank/DDBJ databases">
        <authorList>
            <person name="Gilroy R."/>
        </authorList>
    </citation>
    <scope>NUCLEOTIDE SEQUENCE</scope>
    <source>
        <strain evidence="4">10532</strain>
    </source>
</reference>
<comment type="caution">
    <text evidence="4">The sequence shown here is derived from an EMBL/GenBank/DDBJ whole genome shotgun (WGS) entry which is preliminary data.</text>
</comment>
<reference evidence="4" key="2">
    <citation type="journal article" date="2021" name="PeerJ">
        <title>Extensive microbial diversity within the chicken gut microbiome revealed by metagenomics and culture.</title>
        <authorList>
            <person name="Gilroy R."/>
            <person name="Ravi A."/>
            <person name="Getino M."/>
            <person name="Pursley I."/>
            <person name="Horton D.L."/>
            <person name="Alikhan N.F."/>
            <person name="Baker D."/>
            <person name="Gharbi K."/>
            <person name="Hall N."/>
            <person name="Watson M."/>
            <person name="Adriaenssens E.M."/>
            <person name="Foster-Nyarko E."/>
            <person name="Jarju S."/>
            <person name="Secka A."/>
            <person name="Antonio M."/>
            <person name="Oren A."/>
            <person name="Chaudhuri R.R."/>
            <person name="La Ragione R."/>
            <person name="Hildebrand F."/>
            <person name="Pallen M.J."/>
        </authorList>
    </citation>
    <scope>NUCLEOTIDE SEQUENCE</scope>
    <source>
        <strain evidence="4">10532</strain>
    </source>
</reference>
<name>A0A9D9HRQ8_9SPIR</name>
<keyword evidence="3" id="KW-0812">Transmembrane</keyword>
<keyword evidence="1" id="KW-0175">Coiled coil</keyword>
<feature type="region of interest" description="Disordered" evidence="2">
    <location>
        <begin position="1"/>
        <end position="38"/>
    </location>
</feature>
<dbReference type="Proteomes" id="UP000823638">
    <property type="component" value="Unassembled WGS sequence"/>
</dbReference>
<evidence type="ECO:0000256" key="1">
    <source>
        <dbReference type="SAM" id="Coils"/>
    </source>
</evidence>
<dbReference type="NCBIfam" id="TIGR03545">
    <property type="entry name" value="TIGR03545 family protein"/>
    <property type="match status" value="1"/>
</dbReference>
<feature type="transmembrane region" description="Helical" evidence="3">
    <location>
        <begin position="123"/>
        <end position="148"/>
    </location>
</feature>
<proteinExistence type="predicted"/>
<keyword evidence="3" id="KW-0472">Membrane</keyword>
<dbReference type="InterPro" id="IPR019934">
    <property type="entry name" value="CHP03545"/>
</dbReference>